<evidence type="ECO:0000313" key="1">
    <source>
        <dbReference type="EMBL" id="GBM87534.1"/>
    </source>
</evidence>
<name>A0A4Y2JCC7_ARAVE</name>
<organism evidence="1 2">
    <name type="scientific">Araneus ventricosus</name>
    <name type="common">Orbweaver spider</name>
    <name type="synonym">Epeira ventricosa</name>
    <dbReference type="NCBI Taxonomy" id="182803"/>
    <lineage>
        <taxon>Eukaryota</taxon>
        <taxon>Metazoa</taxon>
        <taxon>Ecdysozoa</taxon>
        <taxon>Arthropoda</taxon>
        <taxon>Chelicerata</taxon>
        <taxon>Arachnida</taxon>
        <taxon>Araneae</taxon>
        <taxon>Araneomorphae</taxon>
        <taxon>Entelegynae</taxon>
        <taxon>Araneoidea</taxon>
        <taxon>Araneidae</taxon>
        <taxon>Araneus</taxon>
    </lineage>
</organism>
<dbReference type="EMBL" id="BGPR01003389">
    <property type="protein sequence ID" value="GBM87534.1"/>
    <property type="molecule type" value="Genomic_DNA"/>
</dbReference>
<evidence type="ECO:0000313" key="2">
    <source>
        <dbReference type="Proteomes" id="UP000499080"/>
    </source>
</evidence>
<accession>A0A4Y2JCC7</accession>
<dbReference type="AlphaFoldDB" id="A0A4Y2JCC7"/>
<protein>
    <submittedName>
        <fullName evidence="1">Uncharacterized protein</fullName>
    </submittedName>
</protein>
<sequence>MSNLWQACCKLKLLCGIFVWKRLMEYILWVFARLRAEERSKWRIILFLRSAEKEKDIIVDMPRRRTILFLKSAETGNDVIPEICRDGERDFS</sequence>
<gene>
    <name evidence="1" type="ORF">AVEN_21989_1</name>
</gene>
<keyword evidence="2" id="KW-1185">Reference proteome</keyword>
<proteinExistence type="predicted"/>
<dbReference type="Proteomes" id="UP000499080">
    <property type="component" value="Unassembled WGS sequence"/>
</dbReference>
<comment type="caution">
    <text evidence="1">The sequence shown here is derived from an EMBL/GenBank/DDBJ whole genome shotgun (WGS) entry which is preliminary data.</text>
</comment>
<reference evidence="1 2" key="1">
    <citation type="journal article" date="2019" name="Sci. Rep.">
        <title>Orb-weaving spider Araneus ventricosus genome elucidates the spidroin gene catalogue.</title>
        <authorList>
            <person name="Kono N."/>
            <person name="Nakamura H."/>
            <person name="Ohtoshi R."/>
            <person name="Moran D.A.P."/>
            <person name="Shinohara A."/>
            <person name="Yoshida Y."/>
            <person name="Fujiwara M."/>
            <person name="Mori M."/>
            <person name="Tomita M."/>
            <person name="Arakawa K."/>
        </authorList>
    </citation>
    <scope>NUCLEOTIDE SEQUENCE [LARGE SCALE GENOMIC DNA]</scope>
</reference>